<organism evidence="1 2">
    <name type="scientific">Bacteroides difficilis</name>
    <dbReference type="NCBI Taxonomy" id="2763021"/>
    <lineage>
        <taxon>Bacteria</taxon>
        <taxon>Pseudomonadati</taxon>
        <taxon>Bacteroidota</taxon>
        <taxon>Bacteroidia</taxon>
        <taxon>Bacteroidales</taxon>
        <taxon>Bacteroidaceae</taxon>
        <taxon>Bacteroides</taxon>
    </lineage>
</organism>
<evidence type="ECO:0000313" key="1">
    <source>
        <dbReference type="EMBL" id="MBC5603222.1"/>
    </source>
</evidence>
<protein>
    <submittedName>
        <fullName evidence="1">Glycoside hydrolase family 99-like domain-containing protein</fullName>
    </submittedName>
</protein>
<dbReference type="Proteomes" id="UP000600600">
    <property type="component" value="Unassembled WGS sequence"/>
</dbReference>
<name>A0ABR7C5Z0_9BACE</name>
<proteinExistence type="predicted"/>
<evidence type="ECO:0000313" key="2">
    <source>
        <dbReference type="Proteomes" id="UP000600600"/>
    </source>
</evidence>
<reference evidence="1 2" key="1">
    <citation type="submission" date="2020-08" db="EMBL/GenBank/DDBJ databases">
        <title>Genome public.</title>
        <authorList>
            <person name="Liu C."/>
            <person name="Sun Q."/>
        </authorList>
    </citation>
    <scope>NUCLEOTIDE SEQUENCE [LARGE SCALE GENOMIC DNA]</scope>
    <source>
        <strain evidence="1 2">M27</strain>
    </source>
</reference>
<gene>
    <name evidence="1" type="ORF">H8S67_00830</name>
</gene>
<comment type="caution">
    <text evidence="1">The sequence shown here is derived from an EMBL/GenBank/DDBJ whole genome shotgun (WGS) entry which is preliminary data.</text>
</comment>
<keyword evidence="2" id="KW-1185">Reference proteome</keyword>
<dbReference type="EMBL" id="JACOOE010000001">
    <property type="protein sequence ID" value="MBC5603222.1"/>
    <property type="molecule type" value="Genomic_DNA"/>
</dbReference>
<dbReference type="Gene3D" id="3.20.20.80">
    <property type="entry name" value="Glycosidases"/>
    <property type="match status" value="1"/>
</dbReference>
<dbReference type="RefSeq" id="WP_186966063.1">
    <property type="nucleotide sequence ID" value="NZ_JACOOE010000001.1"/>
</dbReference>
<dbReference type="Pfam" id="PF14307">
    <property type="entry name" value="Glyco_tran_WbsX"/>
    <property type="match status" value="1"/>
</dbReference>
<dbReference type="InterPro" id="IPR032719">
    <property type="entry name" value="WbsX"/>
</dbReference>
<dbReference type="PROSITE" id="PS51257">
    <property type="entry name" value="PROKAR_LIPOPROTEIN"/>
    <property type="match status" value="1"/>
</dbReference>
<sequence length="419" mass="48247">MKTNNIFHKVVILGCSLLFGLTACDPKDEGPSVDDYFLNYEIPDIEPTSNIPVGVLYYSTGSQGIDEARYDRLTGEYVADGKFPQFCPQQRPVLGRYAMNTTIAETANLIQQHLDWAQEEGGIDFFILPAMRYNANGTSSKIQQGSANFVNYLSGKDPLSEGKINWGSMHYALSVMMNDFTNGLSADVRIEDDADADGISARCEALYEFFVELAYTFLEDELYYRIDNKPMLVLWNAHQLYSKDSKKLYDNIRQRVKEATGLDLYLVARQPNWSPAARFHNFFMTGGVDAVYMDNMFNQMDWARSYMYPQYINENYKYNRQYTLTNYNIDFIPAISTSYNAWMWNGTDRYNVPIQMHDEGLFHDMCNVAKINLGQHPMVIIDAFNNWEYGSSIEPTDPYYGNGYGMKYLNIVREEFKLN</sequence>
<accession>A0ABR7C5Z0</accession>